<name>A0A2U1UCR3_9GAMM</name>
<organism evidence="8 9">
    <name type="scientific">Brenneria corticis</name>
    <dbReference type="NCBI Taxonomy" id="2173106"/>
    <lineage>
        <taxon>Bacteria</taxon>
        <taxon>Pseudomonadati</taxon>
        <taxon>Pseudomonadota</taxon>
        <taxon>Gammaproteobacteria</taxon>
        <taxon>Enterobacterales</taxon>
        <taxon>Pectobacteriaceae</taxon>
        <taxon>Brenneria</taxon>
    </lineage>
</organism>
<evidence type="ECO:0000256" key="7">
    <source>
        <dbReference type="RuleBase" id="RU362118"/>
    </source>
</evidence>
<evidence type="ECO:0000313" key="8">
    <source>
        <dbReference type="EMBL" id="PWC19476.1"/>
    </source>
</evidence>
<dbReference type="InterPro" id="IPR015422">
    <property type="entry name" value="PyrdxlP-dep_Trfase_small"/>
</dbReference>
<protein>
    <submittedName>
        <fullName evidence="8">Cystathionine beta-lyase</fullName>
    </submittedName>
</protein>
<dbReference type="GO" id="GO:0019450">
    <property type="term" value="P:L-cysteine catabolic process to pyruvate"/>
    <property type="evidence" value="ECO:0007669"/>
    <property type="project" value="TreeGrafter"/>
</dbReference>
<dbReference type="PANTHER" id="PTHR43500:SF1">
    <property type="entry name" value="CYSTATHIONINE BETA-LYASE-RELATED"/>
    <property type="match status" value="1"/>
</dbReference>
<comment type="similarity">
    <text evidence="2 7">Belongs to the trans-sulfuration enzymes family.</text>
</comment>
<comment type="caution">
    <text evidence="8">The sequence shown here is derived from an EMBL/GenBank/DDBJ whole genome shotgun (WGS) entry which is preliminary data.</text>
</comment>
<dbReference type="Proteomes" id="UP000296159">
    <property type="component" value="Unassembled WGS sequence"/>
</dbReference>
<dbReference type="GO" id="GO:0047804">
    <property type="term" value="F:cysteine-S-conjugate beta-lyase activity"/>
    <property type="evidence" value="ECO:0007669"/>
    <property type="project" value="InterPro"/>
</dbReference>
<gene>
    <name evidence="8" type="primary">metC</name>
    <name evidence="8" type="ORF">DDT56_00410</name>
</gene>
<dbReference type="PIRSF" id="PIRSF001434">
    <property type="entry name" value="CGS"/>
    <property type="match status" value="1"/>
</dbReference>
<comment type="catalytic activity">
    <reaction evidence="5">
        <text>L,L-cystathionine + H2O = L-homocysteine + pyruvate + NH4(+)</text>
        <dbReference type="Rhea" id="RHEA:13965"/>
        <dbReference type="ChEBI" id="CHEBI:15361"/>
        <dbReference type="ChEBI" id="CHEBI:15377"/>
        <dbReference type="ChEBI" id="CHEBI:28938"/>
        <dbReference type="ChEBI" id="CHEBI:58161"/>
        <dbReference type="ChEBI" id="CHEBI:58199"/>
    </reaction>
</comment>
<evidence type="ECO:0000256" key="5">
    <source>
        <dbReference type="ARBA" id="ARBA00047517"/>
    </source>
</evidence>
<dbReference type="InterPro" id="IPR000277">
    <property type="entry name" value="Cys/Met-Metab_PyrdxlP-dep_enz"/>
</dbReference>
<dbReference type="InterPro" id="IPR015421">
    <property type="entry name" value="PyrdxlP-dep_Trfase_major"/>
</dbReference>
<dbReference type="RefSeq" id="WP_136164549.1">
    <property type="nucleotide sequence ID" value="NZ_KZ819071.1"/>
</dbReference>
<dbReference type="Pfam" id="PF01053">
    <property type="entry name" value="Cys_Met_Meta_PP"/>
    <property type="match status" value="1"/>
</dbReference>
<dbReference type="Gene3D" id="3.90.1150.10">
    <property type="entry name" value="Aspartate Aminotransferase, domain 1"/>
    <property type="match status" value="1"/>
</dbReference>
<dbReference type="FunFam" id="3.40.640.10:FF:000046">
    <property type="entry name" value="Cystathionine gamma-lyase"/>
    <property type="match status" value="1"/>
</dbReference>
<dbReference type="NCBIfam" id="TIGR01324">
    <property type="entry name" value="cysta_beta_ly_B"/>
    <property type="match status" value="1"/>
</dbReference>
<proteinExistence type="inferred from homology"/>
<reference evidence="8 9" key="1">
    <citation type="submission" date="2018-04" db="EMBL/GenBank/DDBJ databases">
        <title>Brenneria corticis sp.nov.</title>
        <authorList>
            <person name="Li Y."/>
        </authorList>
    </citation>
    <scope>NUCLEOTIDE SEQUENCE [LARGE SCALE GENOMIC DNA]</scope>
    <source>
        <strain evidence="8 9">CFCC 11842</strain>
    </source>
</reference>
<keyword evidence="9" id="KW-1185">Reference proteome</keyword>
<dbReference type="GO" id="GO:0019346">
    <property type="term" value="P:transsulfuration"/>
    <property type="evidence" value="ECO:0007669"/>
    <property type="project" value="InterPro"/>
</dbReference>
<dbReference type="PANTHER" id="PTHR43500">
    <property type="entry name" value="CYSTATHIONINE BETA-LYASE-RELATED"/>
    <property type="match status" value="1"/>
</dbReference>
<evidence type="ECO:0000256" key="3">
    <source>
        <dbReference type="ARBA" id="ARBA00022898"/>
    </source>
</evidence>
<evidence type="ECO:0000256" key="1">
    <source>
        <dbReference type="ARBA" id="ARBA00001933"/>
    </source>
</evidence>
<evidence type="ECO:0000256" key="2">
    <source>
        <dbReference type="ARBA" id="ARBA00009077"/>
    </source>
</evidence>
<dbReference type="Gene3D" id="3.40.640.10">
    <property type="entry name" value="Type I PLP-dependent aspartate aminotransferase-like (Major domain)"/>
    <property type="match status" value="1"/>
</dbReference>
<accession>A0A2U1UCR3</accession>
<dbReference type="EMBL" id="QDKH01000001">
    <property type="protein sequence ID" value="PWC19476.1"/>
    <property type="molecule type" value="Genomic_DNA"/>
</dbReference>
<dbReference type="AlphaFoldDB" id="A0A2U1UCR3"/>
<keyword evidence="3 6" id="KW-0663">Pyridoxal phosphate</keyword>
<feature type="modified residue" description="N6-(pyridoxal phosphate)lysine" evidence="6">
    <location>
        <position position="214"/>
    </location>
</feature>
<evidence type="ECO:0000313" key="9">
    <source>
        <dbReference type="Proteomes" id="UP000296159"/>
    </source>
</evidence>
<comment type="cofactor">
    <cofactor evidence="1 7">
        <name>pyridoxal 5'-phosphate</name>
        <dbReference type="ChEBI" id="CHEBI:597326"/>
    </cofactor>
</comment>
<dbReference type="SUPFAM" id="SSF53383">
    <property type="entry name" value="PLP-dependent transferases"/>
    <property type="match status" value="1"/>
</dbReference>
<dbReference type="CDD" id="cd00614">
    <property type="entry name" value="CGS_like"/>
    <property type="match status" value="1"/>
</dbReference>
<evidence type="ECO:0000256" key="4">
    <source>
        <dbReference type="ARBA" id="ARBA00023239"/>
    </source>
</evidence>
<evidence type="ECO:0000256" key="6">
    <source>
        <dbReference type="PIRSR" id="PIRSR001434-2"/>
    </source>
</evidence>
<dbReference type="GO" id="GO:0030170">
    <property type="term" value="F:pyridoxal phosphate binding"/>
    <property type="evidence" value="ECO:0007669"/>
    <property type="project" value="InterPro"/>
</dbReference>
<dbReference type="InterPro" id="IPR015424">
    <property type="entry name" value="PyrdxlP-dep_Trfase"/>
</dbReference>
<dbReference type="InterPro" id="IPR006233">
    <property type="entry name" value="Cys_b_lyase_bac"/>
</dbReference>
<sequence length="404" mass="44046">MKPKTQWRADTQLVHGGAPALASPGAGPVNVPVVRTSTVRFDSVGTMAQYNQRRRDGERIAGYGRHGLDTHQALEEAVTQLEGGYRSWLTPSGLSAISLVFIALCQPGDHVLVADSVYSPVRQLDRTLLARYGVTLDYFSPQRDDLSALIRPNTRLLYLESPGSLLFEVTDFPAIAALARERGVLVVADNTWSGGYFFQPLRHGAHITLQAATKYLAGHSDVMQGVVTVDGPELAARIGASWDALGLTVGADDAYLTLRGIRTLGVRLRQHQSNALRIAAHLQRHPEVSRVFYPALPDDPGHPLWRRDFSGANGLLSFAFRRADAQFAADFVDALTLFAIGASWGGYESLALIAEPSRLAEHVAWRDAGATEQPVVRLHVGLEDWRDLAQDIDAAFRLADGETP</sequence>
<keyword evidence="4 8" id="KW-0456">Lyase</keyword>